<keyword evidence="3" id="KW-0540">Nuclease</keyword>
<feature type="domain" description="Endonuclease/exonuclease/phosphatase" evidence="1">
    <location>
        <begin position="22"/>
        <end position="267"/>
    </location>
</feature>
<keyword evidence="4" id="KW-1185">Reference proteome</keyword>
<accession>A0A7W3JFI8</accession>
<keyword evidence="3" id="KW-0378">Hydrolase</keyword>
<name>A0A7W3JFI8_9MICO</name>
<keyword evidence="3" id="KW-0255">Endonuclease</keyword>
<dbReference type="GO" id="GO:0004527">
    <property type="term" value="F:exonuclease activity"/>
    <property type="evidence" value="ECO:0007669"/>
    <property type="project" value="UniProtKB-KW"/>
</dbReference>
<dbReference type="OrthoDB" id="9793162at2"/>
<dbReference type="Pfam" id="PF03372">
    <property type="entry name" value="Exo_endo_phos"/>
    <property type="match status" value="1"/>
</dbReference>
<evidence type="ECO:0000313" key="3">
    <source>
        <dbReference type="EMBL" id="MBA8811914.1"/>
    </source>
</evidence>
<organism evidence="3 5">
    <name type="scientific">Frigoribacterium faeni</name>
    <dbReference type="NCBI Taxonomy" id="145483"/>
    <lineage>
        <taxon>Bacteria</taxon>
        <taxon>Bacillati</taxon>
        <taxon>Actinomycetota</taxon>
        <taxon>Actinomycetes</taxon>
        <taxon>Micrococcales</taxon>
        <taxon>Microbacteriaceae</taxon>
        <taxon>Frigoribacterium</taxon>
    </lineage>
</organism>
<dbReference type="SUPFAM" id="SSF56219">
    <property type="entry name" value="DNase I-like"/>
    <property type="match status" value="1"/>
</dbReference>
<dbReference type="InterPro" id="IPR036691">
    <property type="entry name" value="Endo/exonu/phosph_ase_sf"/>
</dbReference>
<evidence type="ECO:0000313" key="5">
    <source>
        <dbReference type="Proteomes" id="UP000522688"/>
    </source>
</evidence>
<dbReference type="InterPro" id="IPR005135">
    <property type="entry name" value="Endo/exonuclease/phosphatase"/>
</dbReference>
<dbReference type="AlphaFoldDB" id="A0A7W3JFI8"/>
<proteinExistence type="predicted"/>
<dbReference type="Proteomes" id="UP000522688">
    <property type="component" value="Unassembled WGS sequence"/>
</dbReference>
<dbReference type="EMBL" id="BJUV01000020">
    <property type="protein sequence ID" value="GEK83764.1"/>
    <property type="molecule type" value="Genomic_DNA"/>
</dbReference>
<dbReference type="Gene3D" id="3.60.10.10">
    <property type="entry name" value="Endonuclease/exonuclease/phosphatase"/>
    <property type="match status" value="1"/>
</dbReference>
<evidence type="ECO:0000313" key="4">
    <source>
        <dbReference type="Proteomes" id="UP000321154"/>
    </source>
</evidence>
<dbReference type="Proteomes" id="UP000321154">
    <property type="component" value="Unassembled WGS sequence"/>
</dbReference>
<dbReference type="CDD" id="cd09083">
    <property type="entry name" value="EEP-1"/>
    <property type="match status" value="1"/>
</dbReference>
<evidence type="ECO:0000313" key="2">
    <source>
        <dbReference type="EMBL" id="GEK83764.1"/>
    </source>
</evidence>
<dbReference type="EMBL" id="JACGWW010000001">
    <property type="protein sequence ID" value="MBA8811914.1"/>
    <property type="molecule type" value="Genomic_DNA"/>
</dbReference>
<evidence type="ECO:0000259" key="1">
    <source>
        <dbReference type="Pfam" id="PF03372"/>
    </source>
</evidence>
<gene>
    <name evidence="3" type="ORF">FB463_000138</name>
    <name evidence="2" type="ORF">FFA01_20730</name>
</gene>
<sequence>MTPTEDDQPTVGPVSPPDLHVMTFNVRRRLPGLRRDRPDSWSRRAPLVTRLLGAEAPTVLALQEVMPDQSDVIAAGLGPRWTSIGSGRDRHRGGERVELHVDTTRLDVVSSRVWWLSDRPDEPGSRGPGALFPRAVVQAELADLTTGGRFHVLAVHIDPLSARGRLDSARRLRAVVAALDGPAVVLGDFNDRDDSAAHGELTRDGLLADARETAARLLDPGWGSWSHYGPPRPGGRRLDWILVSPGARVSAAGVGAPRFDGAAASDHDPVHAVLEWSDEAR</sequence>
<dbReference type="RefSeq" id="WP_146855812.1">
    <property type="nucleotide sequence ID" value="NZ_BAAAHR010000005.1"/>
</dbReference>
<dbReference type="GO" id="GO:0004519">
    <property type="term" value="F:endonuclease activity"/>
    <property type="evidence" value="ECO:0007669"/>
    <property type="project" value="UniProtKB-KW"/>
</dbReference>
<reference evidence="3 5" key="2">
    <citation type="submission" date="2020-07" db="EMBL/GenBank/DDBJ databases">
        <title>Sequencing the genomes of 1000 actinobacteria strains.</title>
        <authorList>
            <person name="Klenk H.-P."/>
        </authorList>
    </citation>
    <scope>NUCLEOTIDE SEQUENCE [LARGE SCALE GENOMIC DNA]</scope>
    <source>
        <strain evidence="3 5">DSM 10309</strain>
    </source>
</reference>
<keyword evidence="3" id="KW-0269">Exonuclease</keyword>
<comment type="caution">
    <text evidence="3">The sequence shown here is derived from an EMBL/GenBank/DDBJ whole genome shotgun (WGS) entry which is preliminary data.</text>
</comment>
<reference evidence="2 4" key="1">
    <citation type="submission" date="2019-07" db="EMBL/GenBank/DDBJ databases">
        <title>Whole genome shotgun sequence of Frigoribacterium faeni NBRC 103066.</title>
        <authorList>
            <person name="Hosoyama A."/>
            <person name="Uohara A."/>
            <person name="Ohji S."/>
            <person name="Ichikawa N."/>
        </authorList>
    </citation>
    <scope>NUCLEOTIDE SEQUENCE [LARGE SCALE GENOMIC DNA]</scope>
    <source>
        <strain evidence="2 4">NBRC 103066</strain>
    </source>
</reference>
<protein>
    <submittedName>
        <fullName evidence="2 3">Metal-dependent hydrolase</fullName>
    </submittedName>
</protein>